<dbReference type="SUPFAM" id="SSF55961">
    <property type="entry name" value="Bet v1-like"/>
    <property type="match status" value="1"/>
</dbReference>
<feature type="domain" description="Activator of Hsp90 ATPase homologue 1/2-like C-terminal" evidence="2">
    <location>
        <begin position="26"/>
        <end position="135"/>
    </location>
</feature>
<dbReference type="Pfam" id="PF08327">
    <property type="entry name" value="AHSA1"/>
    <property type="match status" value="1"/>
</dbReference>
<dbReference type="InterPro" id="IPR023393">
    <property type="entry name" value="START-like_dom_sf"/>
</dbReference>
<dbReference type="AlphaFoldDB" id="A0A1I2DIS1"/>
<evidence type="ECO:0000259" key="2">
    <source>
        <dbReference type="Pfam" id="PF08327"/>
    </source>
</evidence>
<evidence type="ECO:0000256" key="1">
    <source>
        <dbReference type="ARBA" id="ARBA00006817"/>
    </source>
</evidence>
<dbReference type="EMBL" id="FONN01000007">
    <property type="protein sequence ID" value="SFE80329.1"/>
    <property type="molecule type" value="Genomic_DNA"/>
</dbReference>
<keyword evidence="4" id="KW-1185">Reference proteome</keyword>
<evidence type="ECO:0000313" key="4">
    <source>
        <dbReference type="Proteomes" id="UP000183410"/>
    </source>
</evidence>
<proteinExistence type="inferred from homology"/>
<organism evidence="3 4">
    <name type="scientific">Paenibacillus algorifonticola</name>
    <dbReference type="NCBI Taxonomy" id="684063"/>
    <lineage>
        <taxon>Bacteria</taxon>
        <taxon>Bacillati</taxon>
        <taxon>Bacillota</taxon>
        <taxon>Bacilli</taxon>
        <taxon>Bacillales</taxon>
        <taxon>Paenibacillaceae</taxon>
        <taxon>Paenibacillus</taxon>
    </lineage>
</organism>
<comment type="similarity">
    <text evidence="1">Belongs to the AHA1 family.</text>
</comment>
<dbReference type="InterPro" id="IPR013538">
    <property type="entry name" value="ASHA1/2-like_C"/>
</dbReference>
<dbReference type="OrthoDB" id="9803476at2"/>
<dbReference type="Proteomes" id="UP000183410">
    <property type="component" value="Unassembled WGS sequence"/>
</dbReference>
<reference evidence="4" key="1">
    <citation type="submission" date="2016-10" db="EMBL/GenBank/DDBJ databases">
        <authorList>
            <person name="Varghese N."/>
            <person name="Submissions S."/>
        </authorList>
    </citation>
    <scope>NUCLEOTIDE SEQUENCE [LARGE SCALE GENOMIC DNA]</scope>
    <source>
        <strain evidence="4">CGMCC 1.10223</strain>
    </source>
</reference>
<sequence>MTSDAIAVIEKLEKGYYARFERFWNHSAEQVWAMLTDNDKLALWFAELRVSELRKGGSMTFDMGNGELMPMEIFELEPGTVLAFAWDDNVVRFELHQEAEGCRLLLVEQLTELNDHTPKDLAGWHVCLDVIEALLNGQSHDSRDSDWKQWYPRYIELLTPYREQGNVSL</sequence>
<protein>
    <submittedName>
        <fullName evidence="3">Uncharacterized conserved protein YndB, AHSA1/START domain</fullName>
    </submittedName>
</protein>
<dbReference type="CDD" id="cd08899">
    <property type="entry name" value="SRPBCC_CalC_Aha1-like_6"/>
    <property type="match status" value="1"/>
</dbReference>
<name>A0A1I2DIS1_9BACL</name>
<gene>
    <name evidence="3" type="ORF">SAMN04487969_10729</name>
</gene>
<dbReference type="Gene3D" id="3.30.530.20">
    <property type="match status" value="1"/>
</dbReference>
<accession>A0A1I2DIS1</accession>
<evidence type="ECO:0000313" key="3">
    <source>
        <dbReference type="EMBL" id="SFE80329.1"/>
    </source>
</evidence>